<feature type="non-terminal residue" evidence="2">
    <location>
        <position position="1"/>
    </location>
</feature>
<feature type="compositionally biased region" description="Polar residues" evidence="1">
    <location>
        <begin position="598"/>
        <end position="619"/>
    </location>
</feature>
<feature type="compositionally biased region" description="Pro residues" evidence="1">
    <location>
        <begin position="583"/>
        <end position="595"/>
    </location>
</feature>
<evidence type="ECO:0000313" key="2">
    <source>
        <dbReference type="EMBL" id="CAF1467095.1"/>
    </source>
</evidence>
<proteinExistence type="predicted"/>
<evidence type="ECO:0000256" key="1">
    <source>
        <dbReference type="SAM" id="MobiDB-lite"/>
    </source>
</evidence>
<protein>
    <submittedName>
        <fullName evidence="2">Uncharacterized protein</fullName>
    </submittedName>
</protein>
<keyword evidence="3" id="KW-1185">Reference proteome</keyword>
<reference evidence="2" key="1">
    <citation type="submission" date="2021-02" db="EMBL/GenBank/DDBJ databases">
        <authorList>
            <person name="Nowell W R."/>
        </authorList>
    </citation>
    <scope>NUCLEOTIDE SEQUENCE</scope>
</reference>
<dbReference type="Proteomes" id="UP000663828">
    <property type="component" value="Unassembled WGS sequence"/>
</dbReference>
<dbReference type="InterPro" id="IPR025048">
    <property type="entry name" value="DUF3987"/>
</dbReference>
<organism evidence="2 3">
    <name type="scientific">Adineta ricciae</name>
    <name type="common">Rotifer</name>
    <dbReference type="NCBI Taxonomy" id="249248"/>
    <lineage>
        <taxon>Eukaryota</taxon>
        <taxon>Metazoa</taxon>
        <taxon>Spiralia</taxon>
        <taxon>Gnathifera</taxon>
        <taxon>Rotifera</taxon>
        <taxon>Eurotatoria</taxon>
        <taxon>Bdelloidea</taxon>
        <taxon>Adinetida</taxon>
        <taxon>Adinetidae</taxon>
        <taxon>Adineta</taxon>
    </lineage>
</organism>
<accession>A0A815QSC3</accession>
<gene>
    <name evidence="2" type="ORF">XAT740_LOCUS37760</name>
</gene>
<feature type="compositionally biased region" description="Basic and acidic residues" evidence="1">
    <location>
        <begin position="413"/>
        <end position="427"/>
    </location>
</feature>
<feature type="region of interest" description="Disordered" evidence="1">
    <location>
        <begin position="413"/>
        <end position="447"/>
    </location>
</feature>
<feature type="region of interest" description="Disordered" evidence="1">
    <location>
        <begin position="546"/>
        <end position="687"/>
    </location>
</feature>
<feature type="compositionally biased region" description="Low complexity" evidence="1">
    <location>
        <begin position="624"/>
        <end position="644"/>
    </location>
</feature>
<feature type="compositionally biased region" description="Polar residues" evidence="1">
    <location>
        <begin position="429"/>
        <end position="439"/>
    </location>
</feature>
<name>A0A815QSC3_ADIRI</name>
<evidence type="ECO:0000313" key="3">
    <source>
        <dbReference type="Proteomes" id="UP000663828"/>
    </source>
</evidence>
<sequence>MSSKGISSQKIRSIMEKAAMHPMNVAEIFDQNICALIDNICLSSQMPSEYLITMLLPAVGHFVNGSQIRTNTGTPTNISFFTTIIGYPSVNKSSATEAILNACLVIEKHIGIKPEDSRVNCSATVESLLTELKNTSPKLIQICDEAVTLLQSFGLYKQGGAAYDRSIMCTLYNSSAVVKRQTKSGSVTVENPVLNIAAAAHPADIFSSVSGESDEDGLMARFLFSAPKPSIPLSSEIRPLNIDEPSLNHLLYIIYCFNLSELSDVRRVDGEDNRILYSYSVAAQKVIDDVFDEYTLQLREAYGLDQGLGSILGKAKVQVSRLAGALHAISLASAVFDQLVDSDLLPGYYDKSKEVFDILKHAVREFKESHKWMVVSEYTAQAAVVLMNYFVTQKKIYTNRPVHETLDEMRQRLEQKQRDQEHDEKKQKISAQLRQSKVSIRTDDGGEQKHPEKVILLAKGTKVPWMNIGLNHGGFKAVTLHQAAEKLQKESLGMLTKEKQTGAHRATTFFTKVLIDPAWDSNTLNSFCNRLAKYNVSYEAYQASTIAELNPSPPNNDKEADDEDNQMDASPYRERAQKTSTSPPTPPTITSPPPLRSLRTSVPTNRSLQNENIPPNNTLDYHITTPTTSRRLTNTTDATTMSNTRSPSRRITPPNQQPKKKNRIEPIDFPMSTMQSPQKTQQLSQEY</sequence>
<dbReference type="Pfam" id="PF13148">
    <property type="entry name" value="DUF3987"/>
    <property type="match status" value="1"/>
</dbReference>
<feature type="non-terminal residue" evidence="2">
    <location>
        <position position="687"/>
    </location>
</feature>
<dbReference type="EMBL" id="CAJNOR010004002">
    <property type="protein sequence ID" value="CAF1467095.1"/>
    <property type="molecule type" value="Genomic_DNA"/>
</dbReference>
<comment type="caution">
    <text evidence="2">The sequence shown here is derived from an EMBL/GenBank/DDBJ whole genome shotgun (WGS) entry which is preliminary data.</text>
</comment>
<dbReference type="AlphaFoldDB" id="A0A815QSC3"/>
<feature type="compositionally biased region" description="Polar residues" evidence="1">
    <location>
        <begin position="672"/>
        <end position="687"/>
    </location>
</feature>